<dbReference type="EMBL" id="CALOZG010000006">
    <property type="protein sequence ID" value="CAH4029011.1"/>
    <property type="molecule type" value="Genomic_DNA"/>
</dbReference>
<dbReference type="InterPro" id="IPR019819">
    <property type="entry name" value="Carboxylesterase_B_CS"/>
</dbReference>
<reference evidence="4" key="1">
    <citation type="submission" date="2022-05" db="EMBL/GenBank/DDBJ databases">
        <authorList>
            <person name="Okamura Y."/>
        </authorList>
    </citation>
    <scope>NUCLEOTIDE SEQUENCE</scope>
</reference>
<name>A0A9P0TCF4_PIEBR</name>
<dbReference type="InterPro" id="IPR029058">
    <property type="entry name" value="AB_hydrolase_fold"/>
</dbReference>
<feature type="domain" description="Carboxylesterase type B" evidence="3">
    <location>
        <begin position="23"/>
        <end position="517"/>
    </location>
</feature>
<dbReference type="AlphaFoldDB" id="A0A9P0TCF4"/>
<dbReference type="InterPro" id="IPR002018">
    <property type="entry name" value="CarbesteraseB"/>
</dbReference>
<dbReference type="Gene3D" id="3.40.50.1820">
    <property type="entry name" value="alpha/beta hydrolase"/>
    <property type="match status" value="1"/>
</dbReference>
<dbReference type="SUPFAM" id="SSF53474">
    <property type="entry name" value="alpha/beta-Hydrolases"/>
    <property type="match status" value="1"/>
</dbReference>
<evidence type="ECO:0000259" key="3">
    <source>
        <dbReference type="Pfam" id="PF00135"/>
    </source>
</evidence>
<keyword evidence="1" id="KW-0325">Glycoprotein</keyword>
<evidence type="ECO:0000256" key="1">
    <source>
        <dbReference type="ARBA" id="ARBA00023180"/>
    </source>
</evidence>
<organism evidence="4 5">
    <name type="scientific">Pieris brassicae</name>
    <name type="common">White butterfly</name>
    <name type="synonym">Large white butterfly</name>
    <dbReference type="NCBI Taxonomy" id="7116"/>
    <lineage>
        <taxon>Eukaryota</taxon>
        <taxon>Metazoa</taxon>
        <taxon>Ecdysozoa</taxon>
        <taxon>Arthropoda</taxon>
        <taxon>Hexapoda</taxon>
        <taxon>Insecta</taxon>
        <taxon>Pterygota</taxon>
        <taxon>Neoptera</taxon>
        <taxon>Endopterygota</taxon>
        <taxon>Lepidoptera</taxon>
        <taxon>Glossata</taxon>
        <taxon>Ditrysia</taxon>
        <taxon>Papilionoidea</taxon>
        <taxon>Pieridae</taxon>
        <taxon>Pierinae</taxon>
        <taxon>Pieris</taxon>
    </lineage>
</organism>
<dbReference type="PROSITE" id="PS00941">
    <property type="entry name" value="CARBOXYLESTERASE_B_2"/>
    <property type="match status" value="1"/>
</dbReference>
<gene>
    <name evidence="4" type="ORF">PIBRA_LOCUS5799</name>
</gene>
<dbReference type="InterPro" id="IPR050309">
    <property type="entry name" value="Type-B_Carboxylest/Lipase"/>
</dbReference>
<comment type="caution">
    <text evidence="4">The sequence shown here is derived from an EMBL/GenBank/DDBJ whole genome shotgun (WGS) entry which is preliminary data.</text>
</comment>
<protein>
    <recommendedName>
        <fullName evidence="3">Carboxylesterase type B domain-containing protein</fullName>
    </recommendedName>
</protein>
<accession>A0A9P0TCF4</accession>
<dbReference type="Proteomes" id="UP001152562">
    <property type="component" value="Unassembled WGS sequence"/>
</dbReference>
<evidence type="ECO:0000256" key="2">
    <source>
        <dbReference type="SAM" id="SignalP"/>
    </source>
</evidence>
<evidence type="ECO:0000313" key="4">
    <source>
        <dbReference type="EMBL" id="CAH4029011.1"/>
    </source>
</evidence>
<evidence type="ECO:0000313" key="5">
    <source>
        <dbReference type="Proteomes" id="UP001152562"/>
    </source>
</evidence>
<dbReference type="Pfam" id="PF00135">
    <property type="entry name" value="COesterase"/>
    <property type="match status" value="1"/>
</dbReference>
<dbReference type="PANTHER" id="PTHR11559">
    <property type="entry name" value="CARBOXYLESTERASE"/>
    <property type="match status" value="1"/>
</dbReference>
<proteinExistence type="predicted"/>
<sequence>MGVQWRWVVLSSLWLAQLVKQPTPTISVSSGLLRGTVSTDGTHLRYTGIPYAMVTERFQDPQPARKWEGVLDAVNENIRCAQRFSNSWITGYEDCLTLNVYTPLHLNRKAYPVMVYIHGGGFRDGSGSPFLYGPEYLVKKGVILVTLNYRLEVLGFLCLGIKEAPGNMGLKDQVEALRWVKRHIKQFNGDPDNITLFGESAGSASVLYHIVSPMSKNLFNKAIMQSGSAISPWSIQLEPKKTAFKLAEQMGYKPKNVNEVLQIFKNKTIMELLGTRVPRHEGDTILSENIFVPCIEEVENGMEHMITDSPYNIIRNGSFNKVPIMMGFNSAEGFMFVGKENDTTISKFNVIDSLPRDLEFPTALDKITTSQKLTKVYFGNMENTKGALDLLAKYEGDAGIVYPVIFTADLLIRNMDKPVFVYKFARDGWMNLLKLLYGFVQYSGATHADELFYLFKPEVTLPMSFLEQNVMHKMTSMWTNFAKFGNPILWKSKEFLIKWEPIDPIKPELLVIDTEFSKETLWNDEGILLWNQTYKEFRRKT</sequence>
<keyword evidence="2" id="KW-0732">Signal</keyword>
<feature type="chain" id="PRO_5040306650" description="Carboxylesterase type B domain-containing protein" evidence="2">
    <location>
        <begin position="22"/>
        <end position="541"/>
    </location>
</feature>
<feature type="signal peptide" evidence="2">
    <location>
        <begin position="1"/>
        <end position="21"/>
    </location>
</feature>
<keyword evidence="5" id="KW-1185">Reference proteome</keyword>